<dbReference type="GO" id="GO:0005737">
    <property type="term" value="C:cytoplasm"/>
    <property type="evidence" value="ECO:0007669"/>
    <property type="project" value="TreeGrafter"/>
</dbReference>
<sequence>MPRRRPVASRSQDPKFLWMHREVQCYAQSWIDYAKDCETKASTPKAVAPNNRSQSWVSFAKDCETKTSAADNPFQLNVAPRTPHQPVASVKSPPPSTAPSTTVRSPESKQDQPFSTMVGQQANQGVPRRPGETSPQSTLPNRPTPETEGTENMAADFEPLDLPALPTPNLDVNEALASVAFKRFNIDTVCAALQNNCSMKSLTEYLGTYKPEGVKEKINLKVVGRASPIFYAIEYAIKNNSLQPIELMLEYGADPDACVTTKNQPCNITVLAFAIISASRKLKDSLEIIKLLLSRGAKPSLTPVALNQNAAPVAYWSKICHEAVNVSHAYFLQRSQKFDAFPGGLKKQLAIVYGLLDLLTIDHYLVGQKYALKLVKDSVFSHIATNSQYPLVMAFAGPSGHGKTEMASQMGKLLSLEITIVDCTHMKHDTDLFGSRNGYKRSEEGTQLNNFLAKHDGESAVVFLDEFDKTPQEIRHSLLLICDSGAYQDRRNNKEVDCSKILWVLATNLGDWQIKSFYEHELEHDSNTDLSIEPLQQELIEMFKDYFGPPFTGRIDVVVPFLPFTEIEQCVMAHSLLMKLVDEFRLPIDCRPAVKRYIGHSYLDIGDGIELSQHIAKTCYNPELGARSLKRGIEELKRKFVMAYCEEHPMEVTEDVNVQPVRNFRAQVRRKMDGKSDIIVMYQGMDTAIPGGNGVAVEVTEGAAAQEYDSDDLSSVDNDDDRFLRDISPIQYY</sequence>
<dbReference type="InterPro" id="IPR036770">
    <property type="entry name" value="Ankyrin_rpt-contain_sf"/>
</dbReference>
<dbReference type="EMBL" id="WWBZ02000011">
    <property type="protein sequence ID" value="KAF4311082.1"/>
    <property type="molecule type" value="Genomic_DNA"/>
</dbReference>
<comment type="caution">
    <text evidence="5">The sequence shown here is derived from an EMBL/GenBank/DDBJ whole genome shotgun (WGS) entry which is preliminary data.</text>
</comment>
<name>A0A8H4NDD1_9PEZI</name>
<accession>A0A8H4NDD1</accession>
<feature type="domain" description="ATPase AAA-type core" evidence="4">
    <location>
        <begin position="393"/>
        <end position="557"/>
    </location>
</feature>
<dbReference type="SUPFAM" id="SSF52540">
    <property type="entry name" value="P-loop containing nucleoside triphosphate hydrolases"/>
    <property type="match status" value="1"/>
</dbReference>
<dbReference type="SUPFAM" id="SSF48403">
    <property type="entry name" value="Ankyrin repeat"/>
    <property type="match status" value="1"/>
</dbReference>
<dbReference type="GO" id="GO:0005524">
    <property type="term" value="F:ATP binding"/>
    <property type="evidence" value="ECO:0007669"/>
    <property type="project" value="UniProtKB-KW"/>
</dbReference>
<evidence type="ECO:0000256" key="3">
    <source>
        <dbReference type="SAM" id="MobiDB-lite"/>
    </source>
</evidence>
<reference evidence="5" key="1">
    <citation type="submission" date="2020-04" db="EMBL/GenBank/DDBJ databases">
        <title>Genome Assembly and Annotation of Botryosphaeria dothidea sdau 11-99, a Latent Pathogen of Apple Fruit Ring Rot in China.</title>
        <authorList>
            <person name="Yu C."/>
            <person name="Diao Y."/>
            <person name="Lu Q."/>
            <person name="Zhao J."/>
            <person name="Cui S."/>
            <person name="Peng C."/>
            <person name="He B."/>
            <person name="Liu H."/>
        </authorList>
    </citation>
    <scope>NUCLEOTIDE SEQUENCE [LARGE SCALE GENOMIC DNA]</scope>
    <source>
        <strain evidence="5">Sdau11-99</strain>
    </source>
</reference>
<dbReference type="GO" id="GO:0016887">
    <property type="term" value="F:ATP hydrolysis activity"/>
    <property type="evidence" value="ECO:0007669"/>
    <property type="project" value="InterPro"/>
</dbReference>
<dbReference type="Proteomes" id="UP000572817">
    <property type="component" value="Unassembled WGS sequence"/>
</dbReference>
<gene>
    <name evidence="5" type="ORF">GTA08_BOTSDO13388</name>
</gene>
<keyword evidence="1" id="KW-0547">Nucleotide-binding</keyword>
<dbReference type="InterPro" id="IPR050130">
    <property type="entry name" value="ClpA_ClpB"/>
</dbReference>
<dbReference type="PANTHER" id="PTHR11638">
    <property type="entry name" value="ATP-DEPENDENT CLP PROTEASE"/>
    <property type="match status" value="1"/>
</dbReference>
<dbReference type="PRINTS" id="PR00300">
    <property type="entry name" value="CLPPROTEASEA"/>
</dbReference>
<evidence type="ECO:0000256" key="2">
    <source>
        <dbReference type="ARBA" id="ARBA00022840"/>
    </source>
</evidence>
<protein>
    <submittedName>
        <fullName evidence="5">ATPase aaa-5 protein</fullName>
    </submittedName>
</protein>
<organism evidence="5 6">
    <name type="scientific">Botryosphaeria dothidea</name>
    <dbReference type="NCBI Taxonomy" id="55169"/>
    <lineage>
        <taxon>Eukaryota</taxon>
        <taxon>Fungi</taxon>
        <taxon>Dikarya</taxon>
        <taxon>Ascomycota</taxon>
        <taxon>Pezizomycotina</taxon>
        <taxon>Dothideomycetes</taxon>
        <taxon>Dothideomycetes incertae sedis</taxon>
        <taxon>Botryosphaeriales</taxon>
        <taxon>Botryosphaeriaceae</taxon>
        <taxon>Botryosphaeria</taxon>
    </lineage>
</organism>
<dbReference type="Gene3D" id="3.40.50.300">
    <property type="entry name" value="P-loop containing nucleotide triphosphate hydrolases"/>
    <property type="match status" value="1"/>
</dbReference>
<dbReference type="GO" id="GO:0034605">
    <property type="term" value="P:cellular response to heat"/>
    <property type="evidence" value="ECO:0007669"/>
    <property type="project" value="TreeGrafter"/>
</dbReference>
<proteinExistence type="predicted"/>
<keyword evidence="6" id="KW-1185">Reference proteome</keyword>
<dbReference type="PANTHER" id="PTHR11638:SF18">
    <property type="entry name" value="HEAT SHOCK PROTEIN 104"/>
    <property type="match status" value="1"/>
</dbReference>
<dbReference type="Gene3D" id="1.25.40.20">
    <property type="entry name" value="Ankyrin repeat-containing domain"/>
    <property type="match status" value="1"/>
</dbReference>
<dbReference type="AlphaFoldDB" id="A0A8H4NDD1"/>
<keyword evidence="2" id="KW-0067">ATP-binding</keyword>
<dbReference type="SMART" id="SM00248">
    <property type="entry name" value="ANK"/>
    <property type="match status" value="2"/>
</dbReference>
<evidence type="ECO:0000259" key="4">
    <source>
        <dbReference type="Pfam" id="PF07724"/>
    </source>
</evidence>
<evidence type="ECO:0000313" key="5">
    <source>
        <dbReference type="EMBL" id="KAF4311082.1"/>
    </source>
</evidence>
<feature type="compositionally biased region" description="Polar residues" evidence="3">
    <location>
        <begin position="111"/>
        <end position="124"/>
    </location>
</feature>
<dbReference type="InterPro" id="IPR027417">
    <property type="entry name" value="P-loop_NTPase"/>
</dbReference>
<evidence type="ECO:0000313" key="6">
    <source>
        <dbReference type="Proteomes" id="UP000572817"/>
    </source>
</evidence>
<dbReference type="Pfam" id="PF07724">
    <property type="entry name" value="AAA_2"/>
    <property type="match status" value="1"/>
</dbReference>
<evidence type="ECO:0000256" key="1">
    <source>
        <dbReference type="ARBA" id="ARBA00022741"/>
    </source>
</evidence>
<dbReference type="InterPro" id="IPR003959">
    <property type="entry name" value="ATPase_AAA_core"/>
</dbReference>
<dbReference type="OrthoDB" id="47330at2759"/>
<feature type="region of interest" description="Disordered" evidence="3">
    <location>
        <begin position="68"/>
        <end position="151"/>
    </location>
</feature>
<dbReference type="InterPro" id="IPR002110">
    <property type="entry name" value="Ankyrin_rpt"/>
</dbReference>
<dbReference type="InterPro" id="IPR001270">
    <property type="entry name" value="ClpA/B"/>
</dbReference>